<dbReference type="AlphaFoldDB" id="A0A819KLZ0"/>
<dbReference type="EMBL" id="CAJNOI010003939">
    <property type="protein sequence ID" value="CAF1533397.1"/>
    <property type="molecule type" value="Genomic_DNA"/>
</dbReference>
<organism evidence="4 6">
    <name type="scientific">Adineta steineri</name>
    <dbReference type="NCBI Taxonomy" id="433720"/>
    <lineage>
        <taxon>Eukaryota</taxon>
        <taxon>Metazoa</taxon>
        <taxon>Spiralia</taxon>
        <taxon>Gnathifera</taxon>
        <taxon>Rotifera</taxon>
        <taxon>Eurotatoria</taxon>
        <taxon>Bdelloidea</taxon>
        <taxon>Adinetida</taxon>
        <taxon>Adinetidae</taxon>
        <taxon>Adineta</taxon>
    </lineage>
</organism>
<feature type="transmembrane region" description="Helical" evidence="1">
    <location>
        <begin position="33"/>
        <end position="58"/>
    </location>
</feature>
<gene>
    <name evidence="2" type="ORF">BJG266_LOCUS45068</name>
    <name evidence="4" type="ORF">KXQ929_LOCUS25624</name>
    <name evidence="3" type="ORF">QVE165_LOCUS62044</name>
</gene>
<reference evidence="4" key="1">
    <citation type="submission" date="2021-02" db="EMBL/GenBank/DDBJ databases">
        <authorList>
            <person name="Nowell W R."/>
        </authorList>
    </citation>
    <scope>NUCLEOTIDE SEQUENCE</scope>
</reference>
<evidence type="ECO:0000313" key="2">
    <source>
        <dbReference type="EMBL" id="CAF1533397.1"/>
    </source>
</evidence>
<comment type="caution">
    <text evidence="4">The sequence shown here is derived from an EMBL/GenBank/DDBJ whole genome shotgun (WGS) entry which is preliminary data.</text>
</comment>
<sequence>MLKTISYINQLMLLAISICHVLLFAVYHDQCPASPYLSTTLGITGIIGIILSTMALIIHRYDAYDGPNKWNLFLTFFLLIYLIISRIIISIMAFRLASRIPPEIHCAVILYWASTLLILISYSMIIINFCLLIKMILLHKRHQYYRKSIDIRIAMAQS</sequence>
<evidence type="ECO:0000313" key="6">
    <source>
        <dbReference type="Proteomes" id="UP000663868"/>
    </source>
</evidence>
<dbReference type="Proteomes" id="UP000663832">
    <property type="component" value="Unassembled WGS sequence"/>
</dbReference>
<evidence type="ECO:0000313" key="4">
    <source>
        <dbReference type="EMBL" id="CAF3951316.1"/>
    </source>
</evidence>
<keyword evidence="1" id="KW-1133">Transmembrane helix</keyword>
<name>A0A819KLZ0_9BILA</name>
<evidence type="ECO:0000313" key="3">
    <source>
        <dbReference type="EMBL" id="CAF1654537.1"/>
    </source>
</evidence>
<keyword evidence="1" id="KW-0472">Membrane</keyword>
<feature type="transmembrane region" description="Helical" evidence="1">
    <location>
        <begin position="70"/>
        <end position="97"/>
    </location>
</feature>
<proteinExistence type="predicted"/>
<keyword evidence="1" id="KW-0812">Transmembrane</keyword>
<keyword evidence="5" id="KW-1185">Reference proteome</keyword>
<evidence type="ECO:0000313" key="5">
    <source>
        <dbReference type="Proteomes" id="UP000663832"/>
    </source>
</evidence>
<dbReference type="EMBL" id="CAJNOM010004307">
    <property type="protein sequence ID" value="CAF1654537.1"/>
    <property type="molecule type" value="Genomic_DNA"/>
</dbReference>
<dbReference type="Proteomes" id="UP000663868">
    <property type="component" value="Unassembled WGS sequence"/>
</dbReference>
<dbReference type="EMBL" id="CAJOBB010002238">
    <property type="protein sequence ID" value="CAF3951316.1"/>
    <property type="molecule type" value="Genomic_DNA"/>
</dbReference>
<feature type="transmembrane region" description="Helical" evidence="1">
    <location>
        <begin position="7"/>
        <end position="27"/>
    </location>
</feature>
<dbReference type="OrthoDB" id="10049280at2759"/>
<evidence type="ECO:0000256" key="1">
    <source>
        <dbReference type="SAM" id="Phobius"/>
    </source>
</evidence>
<dbReference type="Proteomes" id="UP000663877">
    <property type="component" value="Unassembled WGS sequence"/>
</dbReference>
<protein>
    <submittedName>
        <fullName evidence="4">Uncharacterized protein</fullName>
    </submittedName>
</protein>
<feature type="transmembrane region" description="Helical" evidence="1">
    <location>
        <begin position="109"/>
        <end position="137"/>
    </location>
</feature>
<accession>A0A819KLZ0</accession>